<dbReference type="InterPro" id="IPR050563">
    <property type="entry name" value="4-hydroxybenzoyl-CoA_TE"/>
</dbReference>
<dbReference type="Pfam" id="PF13279">
    <property type="entry name" value="4HBT_2"/>
    <property type="match status" value="1"/>
</dbReference>
<name>A0ABZ0CNB6_9BURK</name>
<keyword evidence="1" id="KW-0378">Hydrolase</keyword>
<dbReference type="Gene3D" id="3.10.129.10">
    <property type="entry name" value="Hotdog Thioesterase"/>
    <property type="match status" value="1"/>
</dbReference>
<evidence type="ECO:0000313" key="1">
    <source>
        <dbReference type="EMBL" id="WOB06384.1"/>
    </source>
</evidence>
<dbReference type="CDD" id="cd00586">
    <property type="entry name" value="4HBT"/>
    <property type="match status" value="1"/>
</dbReference>
<dbReference type="GO" id="GO:0016787">
    <property type="term" value="F:hydrolase activity"/>
    <property type="evidence" value="ECO:0007669"/>
    <property type="project" value="UniProtKB-KW"/>
</dbReference>
<accession>A0ABZ0CNB6</accession>
<keyword evidence="2" id="KW-1185">Reference proteome</keyword>
<dbReference type="EC" id="3.1.2.-" evidence="1"/>
<proteinExistence type="predicted"/>
<dbReference type="PANTHER" id="PTHR31793:SF24">
    <property type="entry name" value="LONG-CHAIN ACYL-COA THIOESTERASE FADM"/>
    <property type="match status" value="1"/>
</dbReference>
<dbReference type="SUPFAM" id="SSF54637">
    <property type="entry name" value="Thioesterase/thiol ester dehydrase-isomerase"/>
    <property type="match status" value="1"/>
</dbReference>
<evidence type="ECO:0000313" key="2">
    <source>
        <dbReference type="Proteomes" id="UP001303946"/>
    </source>
</evidence>
<sequence>MRIEIPEQKRLVHEMHMPIRWGDMDAMGHVNNVSYFRYLETARIEWLDGEGFAPDRSGEGFVIINAFCNFLVQLEYPGDLLLKTYAANLGRSSFDSFTTISRTDTPEVIAAAGGATIVWVNFPQQKSMPFPDRLRDLIA</sequence>
<dbReference type="PANTHER" id="PTHR31793">
    <property type="entry name" value="4-HYDROXYBENZOYL-COA THIOESTERASE FAMILY MEMBER"/>
    <property type="match status" value="1"/>
</dbReference>
<dbReference type="InterPro" id="IPR029069">
    <property type="entry name" value="HotDog_dom_sf"/>
</dbReference>
<gene>
    <name evidence="1" type="ORF">RXV79_15795</name>
</gene>
<dbReference type="EMBL" id="CP136336">
    <property type="protein sequence ID" value="WOB06384.1"/>
    <property type="molecule type" value="Genomic_DNA"/>
</dbReference>
<organism evidence="1 2">
    <name type="scientific">Piscinibacter gummiphilus</name>
    <dbReference type="NCBI Taxonomy" id="946333"/>
    <lineage>
        <taxon>Bacteria</taxon>
        <taxon>Pseudomonadati</taxon>
        <taxon>Pseudomonadota</taxon>
        <taxon>Betaproteobacteria</taxon>
        <taxon>Burkholderiales</taxon>
        <taxon>Sphaerotilaceae</taxon>
        <taxon>Piscinibacter</taxon>
    </lineage>
</organism>
<protein>
    <submittedName>
        <fullName evidence="1">Thioesterase family protein</fullName>
        <ecNumber evidence="1">3.1.2.-</ecNumber>
    </submittedName>
</protein>
<reference evidence="1 2" key="1">
    <citation type="submission" date="2023-10" db="EMBL/GenBank/DDBJ databases">
        <title>Bacteria for the degradation of biodegradable plastic PBAT(Polybutylene adipate terephthalate).</title>
        <authorList>
            <person name="Weon H.-Y."/>
            <person name="Yeon J."/>
        </authorList>
    </citation>
    <scope>NUCLEOTIDE SEQUENCE [LARGE SCALE GENOMIC DNA]</scope>
    <source>
        <strain evidence="1 2">SBD 7-3</strain>
    </source>
</reference>
<dbReference type="Proteomes" id="UP001303946">
    <property type="component" value="Chromosome"/>
</dbReference>
<dbReference type="RefSeq" id="WP_316698805.1">
    <property type="nucleotide sequence ID" value="NZ_CP136336.1"/>
</dbReference>